<evidence type="ECO:0000256" key="2">
    <source>
        <dbReference type="ARBA" id="ARBA00011900"/>
    </source>
</evidence>
<keyword evidence="9" id="KW-1185">Reference proteome</keyword>
<evidence type="ECO:0000256" key="5">
    <source>
        <dbReference type="ARBA" id="ARBA00022691"/>
    </source>
</evidence>
<evidence type="ECO:0000256" key="6">
    <source>
        <dbReference type="ARBA" id="ARBA00047942"/>
    </source>
</evidence>
<dbReference type="GO" id="GO:0003676">
    <property type="term" value="F:nucleic acid binding"/>
    <property type="evidence" value="ECO:0007669"/>
    <property type="project" value="InterPro"/>
</dbReference>
<dbReference type="PANTHER" id="PTHR33841:SF5">
    <property type="entry name" value="DNA METHYLASE (MODIFICATION METHYLASE) (METHYLTRANSFERASE)-RELATED"/>
    <property type="match status" value="1"/>
</dbReference>
<proteinExistence type="inferred from homology"/>
<dbReference type="InterPro" id="IPR011639">
    <property type="entry name" value="MethylTrfase_TaqI-like_dom"/>
</dbReference>
<keyword evidence="3 8" id="KW-0489">Methyltransferase</keyword>
<sequence length="560" mass="62294">MPSTLRLERTRSTTELERLEDRPAFGEVFTRRWVVDTLLDMVGYTADADLPALTIVDPSAGSGAFLTAAVQRLLLARRRTGTAFASLDGCLRAFDVQSEHVARCRHLVEQILLDDGCPVAEAAELSRIWVIRADYLLDEGVSRPADVIIGNPPYIRIEDLPTEINEAYRRRWSTMTGRADVYVGFIQRGLSTLKPGGRLGFICADRWMRNQYGAALRRFVTDGFSVDAVWTMHDVDAFESRVSAYPAITLLRRGEQGSAVVADTDASFGAASAAELVRWSQRSETNSFQGSGFAAHRLPHWFPGDEMWPAGSPARLAMIEHLKDNFSPLHDPDGGTRVGIGVATGADQVFVTTDGEAVEPDRLLPLSMVRDIATGAFAWSGRYLVNPWEADGSLVDLNAYPRLRAYLARHSTTLRGRFIAKQRPATWYRTIDKVNHELTARPKLLLQDMKTTIHPVLERGGSYPHHNLYFVVSDVWDMEVLGGLLLSGVAQAFIEAYCVRMRGGTLRFQAQYLKQIRVPQPGAIDTTVGERLRLAFRHRDRQAATRAAVAAYGLDTFDLD</sequence>
<accession>A0A1C4VMW1</accession>
<dbReference type="Gene3D" id="3.40.50.150">
    <property type="entry name" value="Vaccinia Virus protein VP39"/>
    <property type="match status" value="1"/>
</dbReference>
<evidence type="ECO:0000259" key="7">
    <source>
        <dbReference type="Pfam" id="PF07669"/>
    </source>
</evidence>
<comment type="similarity">
    <text evidence="1">Belongs to the N(4)/N(6)-methyltransferase family.</text>
</comment>
<keyword evidence="5" id="KW-0949">S-adenosyl-L-methionine</keyword>
<dbReference type="Pfam" id="PF07669">
    <property type="entry name" value="Eco57I"/>
    <property type="match status" value="1"/>
</dbReference>
<dbReference type="PROSITE" id="PS00092">
    <property type="entry name" value="N6_MTASE"/>
    <property type="match status" value="1"/>
</dbReference>
<evidence type="ECO:0000256" key="4">
    <source>
        <dbReference type="ARBA" id="ARBA00022679"/>
    </source>
</evidence>
<dbReference type="InterPro" id="IPR002052">
    <property type="entry name" value="DNA_methylase_N6_adenine_CS"/>
</dbReference>
<dbReference type="EC" id="2.1.1.72" evidence="2"/>
<keyword evidence="4 8" id="KW-0808">Transferase</keyword>
<dbReference type="PRINTS" id="PR00507">
    <property type="entry name" value="N12N6MTFRASE"/>
</dbReference>
<dbReference type="Proteomes" id="UP000198253">
    <property type="component" value="Chromosome I"/>
</dbReference>
<feature type="domain" description="Type II methyltransferase M.TaqI-like" evidence="7">
    <location>
        <begin position="146"/>
        <end position="234"/>
    </location>
</feature>
<dbReference type="AlphaFoldDB" id="A0A1C4VMW1"/>
<gene>
    <name evidence="8" type="ORF">GA0070618_1391</name>
</gene>
<dbReference type="GO" id="GO:0032259">
    <property type="term" value="P:methylation"/>
    <property type="evidence" value="ECO:0007669"/>
    <property type="project" value="UniProtKB-KW"/>
</dbReference>
<protein>
    <recommendedName>
        <fullName evidence="2">site-specific DNA-methyltransferase (adenine-specific)</fullName>
        <ecNumber evidence="2">2.1.1.72</ecNumber>
    </recommendedName>
</protein>
<evidence type="ECO:0000313" key="8">
    <source>
        <dbReference type="EMBL" id="SCE85145.1"/>
    </source>
</evidence>
<name>A0A1C4VMW1_MICEC</name>
<reference evidence="9" key="1">
    <citation type="submission" date="2016-06" db="EMBL/GenBank/DDBJ databases">
        <authorList>
            <person name="Varghese N."/>
            <person name="Submissions Spin"/>
        </authorList>
    </citation>
    <scope>NUCLEOTIDE SEQUENCE [LARGE SCALE GENOMIC DNA]</scope>
    <source>
        <strain evidence="9">DSM 43816</strain>
    </source>
</reference>
<dbReference type="RefSeq" id="WP_231931638.1">
    <property type="nucleotide sequence ID" value="NZ_LT607413.1"/>
</dbReference>
<evidence type="ECO:0000256" key="1">
    <source>
        <dbReference type="ARBA" id="ARBA00006594"/>
    </source>
</evidence>
<dbReference type="SUPFAM" id="SSF53335">
    <property type="entry name" value="S-adenosyl-L-methionine-dependent methyltransferases"/>
    <property type="match status" value="1"/>
</dbReference>
<dbReference type="GO" id="GO:0006304">
    <property type="term" value="P:DNA modification"/>
    <property type="evidence" value="ECO:0007669"/>
    <property type="project" value="InterPro"/>
</dbReference>
<evidence type="ECO:0000256" key="3">
    <source>
        <dbReference type="ARBA" id="ARBA00022603"/>
    </source>
</evidence>
<dbReference type="InterPro" id="IPR029063">
    <property type="entry name" value="SAM-dependent_MTases_sf"/>
</dbReference>
<dbReference type="PANTHER" id="PTHR33841">
    <property type="entry name" value="DNA METHYLTRANSFERASE YEEA-RELATED"/>
    <property type="match status" value="1"/>
</dbReference>
<dbReference type="InterPro" id="IPR050953">
    <property type="entry name" value="N4_N6_ade-DNA_methylase"/>
</dbReference>
<dbReference type="InParanoid" id="A0A1C4VMW1"/>
<comment type="catalytic activity">
    <reaction evidence="6">
        <text>a 2'-deoxyadenosine in DNA + S-adenosyl-L-methionine = an N(6)-methyl-2'-deoxyadenosine in DNA + S-adenosyl-L-homocysteine + H(+)</text>
        <dbReference type="Rhea" id="RHEA:15197"/>
        <dbReference type="Rhea" id="RHEA-COMP:12418"/>
        <dbReference type="Rhea" id="RHEA-COMP:12419"/>
        <dbReference type="ChEBI" id="CHEBI:15378"/>
        <dbReference type="ChEBI" id="CHEBI:57856"/>
        <dbReference type="ChEBI" id="CHEBI:59789"/>
        <dbReference type="ChEBI" id="CHEBI:90615"/>
        <dbReference type="ChEBI" id="CHEBI:90616"/>
        <dbReference type="EC" id="2.1.1.72"/>
    </reaction>
</comment>
<dbReference type="GO" id="GO:0009007">
    <property type="term" value="F:site-specific DNA-methyltransferase (adenine-specific) activity"/>
    <property type="evidence" value="ECO:0007669"/>
    <property type="project" value="UniProtKB-EC"/>
</dbReference>
<dbReference type="EMBL" id="LT607413">
    <property type="protein sequence ID" value="SCE85145.1"/>
    <property type="molecule type" value="Genomic_DNA"/>
</dbReference>
<organism evidence="8 9">
    <name type="scientific">Micromonospora echinospora</name>
    <name type="common">Micromonospora purpurea</name>
    <dbReference type="NCBI Taxonomy" id="1877"/>
    <lineage>
        <taxon>Bacteria</taxon>
        <taxon>Bacillati</taxon>
        <taxon>Actinomycetota</taxon>
        <taxon>Actinomycetes</taxon>
        <taxon>Micromonosporales</taxon>
        <taxon>Micromonosporaceae</taxon>
        <taxon>Micromonospora</taxon>
    </lineage>
</organism>
<dbReference type="REBASE" id="157988">
    <property type="entry name" value="M.Mec43816ORF1391P"/>
</dbReference>
<evidence type="ECO:0000313" key="9">
    <source>
        <dbReference type="Proteomes" id="UP000198253"/>
    </source>
</evidence>